<reference evidence="3 4" key="1">
    <citation type="submission" date="2019-01" db="EMBL/GenBank/DDBJ databases">
        <authorList>
            <person name="Chen W.-M."/>
        </authorList>
    </citation>
    <scope>NUCLEOTIDE SEQUENCE [LARGE SCALE GENOMIC DNA]</scope>
    <source>
        <strain evidence="3 4">FSY-15</strain>
    </source>
</reference>
<feature type="chain" id="PRO_5019279088" evidence="1">
    <location>
        <begin position="19"/>
        <end position="170"/>
    </location>
</feature>
<dbReference type="RefSeq" id="WP_127805560.1">
    <property type="nucleotide sequence ID" value="NZ_SACY01000006.1"/>
</dbReference>
<feature type="signal peptide" evidence="1">
    <location>
        <begin position="1"/>
        <end position="18"/>
    </location>
</feature>
<dbReference type="Pfam" id="PF18962">
    <property type="entry name" value="Por_Secre_tail"/>
    <property type="match status" value="1"/>
</dbReference>
<evidence type="ECO:0000313" key="4">
    <source>
        <dbReference type="Proteomes" id="UP000282832"/>
    </source>
</evidence>
<dbReference type="NCBIfam" id="TIGR04183">
    <property type="entry name" value="Por_Secre_tail"/>
    <property type="match status" value="1"/>
</dbReference>
<proteinExistence type="predicted"/>
<feature type="domain" description="Secretion system C-terminal sorting" evidence="2">
    <location>
        <begin position="93"/>
        <end position="159"/>
    </location>
</feature>
<evidence type="ECO:0000256" key="1">
    <source>
        <dbReference type="SAM" id="SignalP"/>
    </source>
</evidence>
<dbReference type="EMBL" id="SACY01000006">
    <property type="protein sequence ID" value="RVU23370.1"/>
    <property type="molecule type" value="Genomic_DNA"/>
</dbReference>
<keyword evidence="1" id="KW-0732">Signal</keyword>
<accession>A0A437PM63</accession>
<keyword evidence="4" id="KW-1185">Reference proteome</keyword>
<comment type="caution">
    <text evidence="3">The sequence shown here is derived from an EMBL/GenBank/DDBJ whole genome shotgun (WGS) entry which is preliminary data.</text>
</comment>
<sequence>MKKLIFIFLLFVSLGSIAQTIKSSTIGAGGATVNSQGKYYSHVIGQQSISGTSSKNGVTLRQGFKQPNFLVKSIKKSGLDIKIEEVNPITYTIFPNPFKEKFTIKFSQKSVSDSYVVLYDLGGNVIFEKTYPGDIDEINVSSLSQIRVGNYILNIVYKGKPFSANLIKEL</sequence>
<evidence type="ECO:0000259" key="2">
    <source>
        <dbReference type="Pfam" id="PF18962"/>
    </source>
</evidence>
<dbReference type="InterPro" id="IPR026444">
    <property type="entry name" value="Secre_tail"/>
</dbReference>
<dbReference type="AlphaFoldDB" id="A0A437PM63"/>
<dbReference type="OrthoDB" id="925894at2"/>
<evidence type="ECO:0000313" key="3">
    <source>
        <dbReference type="EMBL" id="RVU23370.1"/>
    </source>
</evidence>
<dbReference type="Proteomes" id="UP000282832">
    <property type="component" value="Unassembled WGS sequence"/>
</dbReference>
<organism evidence="3 4">
    <name type="scientific">Sandaracinomonas limnophila</name>
    <dbReference type="NCBI Taxonomy" id="1862386"/>
    <lineage>
        <taxon>Bacteria</taxon>
        <taxon>Pseudomonadati</taxon>
        <taxon>Bacteroidota</taxon>
        <taxon>Cytophagia</taxon>
        <taxon>Cytophagales</taxon>
        <taxon>Flectobacillaceae</taxon>
        <taxon>Sandaracinomonas</taxon>
    </lineage>
</organism>
<gene>
    <name evidence="3" type="ORF">EOJ36_11605</name>
</gene>
<protein>
    <submittedName>
        <fullName evidence="3">T9SS type A sorting domain-containing protein</fullName>
    </submittedName>
</protein>
<name>A0A437PM63_9BACT</name>